<evidence type="ECO:0000313" key="2">
    <source>
        <dbReference type="Proteomes" id="UP001180616"/>
    </source>
</evidence>
<protein>
    <recommendedName>
        <fullName evidence="3">Helix-turn-helix domain-containing protein</fullName>
    </recommendedName>
</protein>
<reference evidence="1" key="1">
    <citation type="submission" date="2023-09" db="EMBL/GenBank/DDBJ databases">
        <authorList>
            <consortium name="CW5 consortium"/>
            <person name="Lu C.-W."/>
        </authorList>
    </citation>
    <scope>NUCLEOTIDE SEQUENCE</scope>
    <source>
        <strain evidence="1">KPS</strain>
    </source>
</reference>
<keyword evidence="2" id="KW-1185">Reference proteome</keyword>
<organism evidence="1 2">
    <name type="scientific">Nitratidesulfovibrio liaohensis</name>
    <dbReference type="NCBI Taxonomy" id="2604158"/>
    <lineage>
        <taxon>Bacteria</taxon>
        <taxon>Pseudomonadati</taxon>
        <taxon>Thermodesulfobacteriota</taxon>
        <taxon>Desulfovibrionia</taxon>
        <taxon>Desulfovibrionales</taxon>
        <taxon>Desulfovibrionaceae</taxon>
        <taxon>Nitratidesulfovibrio</taxon>
    </lineage>
</organism>
<dbReference type="RefSeq" id="WP_156925265.1">
    <property type="nucleotide sequence ID" value="NZ_CP133659.1"/>
</dbReference>
<evidence type="ECO:0008006" key="3">
    <source>
        <dbReference type="Google" id="ProtNLM"/>
    </source>
</evidence>
<dbReference type="Proteomes" id="UP001180616">
    <property type="component" value="Chromosome"/>
</dbReference>
<accession>A0ABY9QYN1</accession>
<dbReference type="EMBL" id="CP133659">
    <property type="protein sequence ID" value="WMW64643.1"/>
    <property type="molecule type" value="Genomic_DNA"/>
</dbReference>
<name>A0ABY9QYN1_9BACT</name>
<gene>
    <name evidence="1" type="ORF">KPS_002696</name>
</gene>
<proteinExistence type="predicted"/>
<evidence type="ECO:0000313" key="1">
    <source>
        <dbReference type="EMBL" id="WMW64643.1"/>
    </source>
</evidence>
<sequence>MSEIVNSVQLGLPLIFPRSSIGELTEGIINPKTLANLDSLGLGPTKRWRVGRRVFYERDSFMEWFARRVKEPEPKTIRGGAPAPQSRSAEVLGYLTDGFGAR</sequence>